<evidence type="ECO:0000313" key="12">
    <source>
        <dbReference type="EMBL" id="KAK4255371.1"/>
    </source>
</evidence>
<dbReference type="InterPro" id="IPR000315">
    <property type="entry name" value="Znf_B-box"/>
</dbReference>
<dbReference type="EMBL" id="JAWXYG010000013">
    <property type="protein sequence ID" value="KAK4255371.1"/>
    <property type="molecule type" value="Genomic_DNA"/>
</dbReference>
<protein>
    <submittedName>
        <fullName evidence="12">Uncharacterized protein</fullName>
    </submittedName>
</protein>
<dbReference type="Proteomes" id="UP001293593">
    <property type="component" value="Unassembled WGS sequence"/>
</dbReference>
<dbReference type="PANTHER" id="PTHR31717">
    <property type="entry name" value="ZINC FINGER PROTEIN CONSTANS-LIKE 10"/>
    <property type="match status" value="1"/>
</dbReference>
<keyword evidence="13" id="KW-1185">Reference proteome</keyword>
<accession>A0AAE1MD03</accession>
<dbReference type="InterPro" id="IPR049808">
    <property type="entry name" value="CONSTANS-like_Bbox1"/>
</dbReference>
<evidence type="ECO:0000256" key="4">
    <source>
        <dbReference type="ARBA" id="ARBA00022737"/>
    </source>
</evidence>
<evidence type="ECO:0000259" key="10">
    <source>
        <dbReference type="PROSITE" id="PS50119"/>
    </source>
</evidence>
<feature type="domain" description="B box-type" evidence="10">
    <location>
        <begin position="1"/>
        <end position="47"/>
    </location>
</feature>
<evidence type="ECO:0000256" key="1">
    <source>
        <dbReference type="ARBA" id="ARBA00004123"/>
    </source>
</evidence>
<comment type="subcellular location">
    <subcellularLocation>
        <location evidence="1 9">Nucleus</location>
    </subcellularLocation>
</comment>
<sequence length="477" mass="52699">MEPLCELCGVVRAIVYCEPDSARLCFNCDDRVHSANALSRRHQRSLLCNKCNSQPATIRCIFDKMSVCQSCNLGPFSCSSLGHRYHELNSYSGCLNETRSFAFAPSSGGFGVTSSPSFDTFLPRNDKYSNKCLDQPDDDGASSNLVTGKVSEIEPCVKYDPWTGQSSNLVLPNTNFLSSCKDQPFSFPLDLHLSKGCPNLKDPGSVSGDDLCGGINIQNSSLCFEGDDEILDRKKEATRYHLENEEIDYSLMEKSISVPKPNGLIENALEASSLSVQQDCVGFQSSSASESVNLGHSINSNANPIPMNLSCNQNVNPGYPHGQAHPSISVSLSNISGEISKTVPDHQDCGLPPAFLACVSQRNFGSPCPQARDKAKRRYKEKKKKREFIKQIRYASRKARADTRRRVKGRFVKAGEAYDYDPLVNENTQADCHTRRRVKGRFVKAGEAYDYDPLVNENTQADCRQSQSSLLSSDSDW</sequence>
<evidence type="ECO:0000256" key="3">
    <source>
        <dbReference type="ARBA" id="ARBA00022723"/>
    </source>
</evidence>
<dbReference type="AlphaFoldDB" id="A0AAE1MD03"/>
<dbReference type="CDD" id="cd19821">
    <property type="entry name" value="Bbox1_BBX-like"/>
    <property type="match status" value="1"/>
</dbReference>
<dbReference type="GO" id="GO:0006355">
    <property type="term" value="P:regulation of DNA-templated transcription"/>
    <property type="evidence" value="ECO:0007669"/>
    <property type="project" value="UniProtKB-ARBA"/>
</dbReference>
<evidence type="ECO:0000256" key="8">
    <source>
        <dbReference type="PROSITE-ProRule" id="PRU00024"/>
    </source>
</evidence>
<evidence type="ECO:0000313" key="13">
    <source>
        <dbReference type="Proteomes" id="UP001293593"/>
    </source>
</evidence>
<evidence type="ECO:0000256" key="2">
    <source>
        <dbReference type="ARBA" id="ARBA00010024"/>
    </source>
</evidence>
<comment type="similarity">
    <text evidence="2">Belongs to the CONSTANS family.</text>
</comment>
<dbReference type="PANTHER" id="PTHR31717:SF46">
    <property type="entry name" value="CCT MOTIF FAMILY PROTEIN-RELATED"/>
    <property type="match status" value="1"/>
</dbReference>
<evidence type="ECO:0000256" key="5">
    <source>
        <dbReference type="ARBA" id="ARBA00022771"/>
    </source>
</evidence>
<keyword evidence="6" id="KW-0862">Zinc</keyword>
<dbReference type="SMART" id="SM00336">
    <property type="entry name" value="BBOX"/>
    <property type="match status" value="1"/>
</dbReference>
<comment type="caution">
    <text evidence="12">The sequence shown here is derived from an EMBL/GenBank/DDBJ whole genome shotgun (WGS) entry which is preliminary data.</text>
</comment>
<keyword evidence="3" id="KW-0479">Metal-binding</keyword>
<dbReference type="PROSITE" id="PS50119">
    <property type="entry name" value="ZF_BBOX"/>
    <property type="match status" value="1"/>
</dbReference>
<evidence type="ECO:0000256" key="6">
    <source>
        <dbReference type="ARBA" id="ARBA00022833"/>
    </source>
</evidence>
<evidence type="ECO:0000256" key="9">
    <source>
        <dbReference type="PROSITE-ProRule" id="PRU00357"/>
    </source>
</evidence>
<dbReference type="InterPro" id="IPR010402">
    <property type="entry name" value="CCT_domain"/>
</dbReference>
<feature type="domain" description="CCT" evidence="11">
    <location>
        <begin position="372"/>
        <end position="414"/>
    </location>
</feature>
<organism evidence="12 13">
    <name type="scientific">Acacia crassicarpa</name>
    <name type="common">northern wattle</name>
    <dbReference type="NCBI Taxonomy" id="499986"/>
    <lineage>
        <taxon>Eukaryota</taxon>
        <taxon>Viridiplantae</taxon>
        <taxon>Streptophyta</taxon>
        <taxon>Embryophyta</taxon>
        <taxon>Tracheophyta</taxon>
        <taxon>Spermatophyta</taxon>
        <taxon>Magnoliopsida</taxon>
        <taxon>eudicotyledons</taxon>
        <taxon>Gunneridae</taxon>
        <taxon>Pentapetalae</taxon>
        <taxon>rosids</taxon>
        <taxon>fabids</taxon>
        <taxon>Fabales</taxon>
        <taxon>Fabaceae</taxon>
        <taxon>Caesalpinioideae</taxon>
        <taxon>mimosoid clade</taxon>
        <taxon>Acacieae</taxon>
        <taxon>Acacia</taxon>
    </lineage>
</organism>
<keyword evidence="5 8" id="KW-0863">Zinc-finger</keyword>
<keyword evidence="4" id="KW-0677">Repeat</keyword>
<keyword evidence="7 9" id="KW-0539">Nucleus</keyword>
<name>A0AAE1MD03_9FABA</name>
<reference evidence="12" key="1">
    <citation type="submission" date="2023-10" db="EMBL/GenBank/DDBJ databases">
        <title>Chromosome-level genome of the transformable northern wattle, Acacia crassicarpa.</title>
        <authorList>
            <person name="Massaro I."/>
            <person name="Sinha N.R."/>
            <person name="Poethig S."/>
            <person name="Leichty A.R."/>
        </authorList>
    </citation>
    <scope>NUCLEOTIDE SEQUENCE</scope>
    <source>
        <strain evidence="12">Acra3RX</strain>
        <tissue evidence="12">Leaf</tissue>
    </source>
</reference>
<proteinExistence type="inferred from homology"/>
<evidence type="ECO:0000259" key="11">
    <source>
        <dbReference type="PROSITE" id="PS51017"/>
    </source>
</evidence>
<evidence type="ECO:0000256" key="7">
    <source>
        <dbReference type="ARBA" id="ARBA00023242"/>
    </source>
</evidence>
<dbReference type="GO" id="GO:0005634">
    <property type="term" value="C:nucleus"/>
    <property type="evidence" value="ECO:0007669"/>
    <property type="project" value="UniProtKB-SubCell"/>
</dbReference>
<dbReference type="Pfam" id="PF06203">
    <property type="entry name" value="CCT"/>
    <property type="match status" value="1"/>
</dbReference>
<dbReference type="PROSITE" id="PS51017">
    <property type="entry name" value="CCT"/>
    <property type="match status" value="1"/>
</dbReference>
<gene>
    <name evidence="12" type="ORF">QN277_008379</name>
</gene>
<dbReference type="GO" id="GO:0008270">
    <property type="term" value="F:zinc ion binding"/>
    <property type="evidence" value="ECO:0007669"/>
    <property type="project" value="UniProtKB-KW"/>
</dbReference>